<evidence type="ECO:0000313" key="17">
    <source>
        <dbReference type="Proteomes" id="UP000436088"/>
    </source>
</evidence>
<dbReference type="InterPro" id="IPR005162">
    <property type="entry name" value="Retrotrans_gag_dom"/>
</dbReference>
<dbReference type="InterPro" id="IPR050951">
    <property type="entry name" value="Retrovirus_Pol_polyprotein"/>
</dbReference>
<reference evidence="16" key="1">
    <citation type="submission" date="2019-09" db="EMBL/GenBank/DDBJ databases">
        <title>Draft genome information of white flower Hibiscus syriacus.</title>
        <authorList>
            <person name="Kim Y.-M."/>
        </authorList>
    </citation>
    <scope>NUCLEOTIDE SEQUENCE [LARGE SCALE GENOMIC DNA]</scope>
    <source>
        <strain evidence="16">YM2019G1</strain>
    </source>
</reference>
<dbReference type="SUPFAM" id="SSF54160">
    <property type="entry name" value="Chromo domain-like"/>
    <property type="match status" value="1"/>
</dbReference>
<dbReference type="Proteomes" id="UP000436088">
    <property type="component" value="Unassembled WGS sequence"/>
</dbReference>
<dbReference type="PROSITE" id="PS50013">
    <property type="entry name" value="CHROMO_2"/>
    <property type="match status" value="1"/>
</dbReference>
<feature type="compositionally biased region" description="Basic and acidic residues" evidence="12">
    <location>
        <begin position="27"/>
        <end position="36"/>
    </location>
</feature>
<keyword evidence="1" id="KW-0645">Protease</keyword>
<gene>
    <name evidence="16" type="ORF">F3Y22_tig00117056pilonHSYRG01114</name>
</gene>
<dbReference type="InterPro" id="IPR056924">
    <property type="entry name" value="SH3_Tf2-1"/>
</dbReference>
<dbReference type="CDD" id="cd00303">
    <property type="entry name" value="retropepsin_like"/>
    <property type="match status" value="1"/>
</dbReference>
<evidence type="ECO:0000256" key="6">
    <source>
        <dbReference type="ARBA" id="ARBA00022908"/>
    </source>
</evidence>
<dbReference type="GO" id="GO:0003964">
    <property type="term" value="F:RNA-directed DNA polymerase activity"/>
    <property type="evidence" value="ECO:0007669"/>
    <property type="project" value="UniProtKB-KW"/>
</dbReference>
<keyword evidence="7" id="KW-0695">RNA-directed DNA polymerase</keyword>
<keyword evidence="6" id="KW-0229">DNA integration</keyword>
<accession>A0A6A2XC07</accession>
<feature type="domain" description="Chromo" evidence="13">
    <location>
        <begin position="1366"/>
        <end position="1408"/>
    </location>
</feature>
<dbReference type="CDD" id="cd01647">
    <property type="entry name" value="RT_LTR"/>
    <property type="match status" value="1"/>
</dbReference>
<feature type="compositionally biased region" description="Basic and acidic residues" evidence="12">
    <location>
        <begin position="300"/>
        <end position="339"/>
    </location>
</feature>
<feature type="domain" description="Reverse transcriptase" evidence="14">
    <location>
        <begin position="510"/>
        <end position="719"/>
    </location>
</feature>
<dbReference type="InterPro" id="IPR043128">
    <property type="entry name" value="Rev_trsase/Diguanyl_cyclase"/>
</dbReference>
<keyword evidence="8" id="KW-0548">Nucleotidyltransferase</keyword>
<dbReference type="GO" id="GO:0003677">
    <property type="term" value="F:DNA binding"/>
    <property type="evidence" value="ECO:0007669"/>
    <property type="project" value="UniProtKB-KW"/>
</dbReference>
<feature type="domain" description="Integrase catalytic" evidence="15">
    <location>
        <begin position="1059"/>
        <end position="1218"/>
    </location>
</feature>
<keyword evidence="2" id="KW-0479">Metal-binding</keyword>
<evidence type="ECO:0000256" key="11">
    <source>
        <dbReference type="ARBA" id="ARBA00023268"/>
    </source>
</evidence>
<dbReference type="InterPro" id="IPR043502">
    <property type="entry name" value="DNA/RNA_pol_sf"/>
</dbReference>
<dbReference type="Pfam" id="PF24626">
    <property type="entry name" value="SH3_Tf2-1"/>
    <property type="match status" value="1"/>
</dbReference>
<keyword evidence="17" id="KW-1185">Reference proteome</keyword>
<dbReference type="PROSITE" id="PS50994">
    <property type="entry name" value="INTEGRASE"/>
    <property type="match status" value="1"/>
</dbReference>
<dbReference type="FunFam" id="3.30.420.10:FF:000032">
    <property type="entry name" value="Retrovirus-related Pol polyprotein from transposon 297-like Protein"/>
    <property type="match status" value="1"/>
</dbReference>
<dbReference type="InterPro" id="IPR036397">
    <property type="entry name" value="RNaseH_sf"/>
</dbReference>
<evidence type="ECO:0000256" key="2">
    <source>
        <dbReference type="ARBA" id="ARBA00022723"/>
    </source>
</evidence>
<proteinExistence type="predicted"/>
<evidence type="ECO:0000259" key="14">
    <source>
        <dbReference type="PROSITE" id="PS50878"/>
    </source>
</evidence>
<dbReference type="GO" id="GO:0004190">
    <property type="term" value="F:aspartic-type endopeptidase activity"/>
    <property type="evidence" value="ECO:0007669"/>
    <property type="project" value="UniProtKB-KW"/>
</dbReference>
<organism evidence="16 17">
    <name type="scientific">Hibiscus syriacus</name>
    <name type="common">Rose of Sharon</name>
    <dbReference type="NCBI Taxonomy" id="106335"/>
    <lineage>
        <taxon>Eukaryota</taxon>
        <taxon>Viridiplantae</taxon>
        <taxon>Streptophyta</taxon>
        <taxon>Embryophyta</taxon>
        <taxon>Tracheophyta</taxon>
        <taxon>Spermatophyta</taxon>
        <taxon>Magnoliopsida</taxon>
        <taxon>eudicotyledons</taxon>
        <taxon>Gunneridae</taxon>
        <taxon>Pentapetalae</taxon>
        <taxon>rosids</taxon>
        <taxon>malvids</taxon>
        <taxon>Malvales</taxon>
        <taxon>Malvaceae</taxon>
        <taxon>Malvoideae</taxon>
        <taxon>Hibiscus</taxon>
    </lineage>
</organism>
<evidence type="ECO:0000259" key="15">
    <source>
        <dbReference type="PROSITE" id="PS50994"/>
    </source>
</evidence>
<dbReference type="CDD" id="cd00024">
    <property type="entry name" value="CD_CSD"/>
    <property type="match status" value="1"/>
</dbReference>
<dbReference type="SMART" id="SM00298">
    <property type="entry name" value="CHROMO"/>
    <property type="match status" value="1"/>
</dbReference>
<dbReference type="GO" id="GO:0006310">
    <property type="term" value="P:DNA recombination"/>
    <property type="evidence" value="ECO:0007669"/>
    <property type="project" value="UniProtKB-KW"/>
</dbReference>
<dbReference type="FunFam" id="3.10.20.370:FF:000001">
    <property type="entry name" value="Retrovirus-related Pol polyprotein from transposon 17.6-like protein"/>
    <property type="match status" value="1"/>
</dbReference>
<dbReference type="InterPro" id="IPR041588">
    <property type="entry name" value="Integrase_H2C2"/>
</dbReference>
<dbReference type="CDD" id="cd09274">
    <property type="entry name" value="RNase_HI_RT_Ty3"/>
    <property type="match status" value="1"/>
</dbReference>
<keyword evidence="5" id="KW-0460">Magnesium</keyword>
<dbReference type="Pfam" id="PF00385">
    <property type="entry name" value="Chromo"/>
    <property type="match status" value="1"/>
</dbReference>
<protein>
    <recommendedName>
        <fullName evidence="18">Cytochrome P450 78A7-like</fullName>
    </recommendedName>
</protein>
<dbReference type="InterPro" id="IPR023780">
    <property type="entry name" value="Chromo_domain"/>
</dbReference>
<dbReference type="Gene3D" id="3.10.10.10">
    <property type="entry name" value="HIV Type 1 Reverse Transcriptase, subunit A, domain 1"/>
    <property type="match status" value="2"/>
</dbReference>
<dbReference type="InterPro" id="IPR016197">
    <property type="entry name" value="Chromo-like_dom_sf"/>
</dbReference>
<dbReference type="Pfam" id="PF17921">
    <property type="entry name" value="Integrase_H2C2"/>
    <property type="match status" value="1"/>
</dbReference>
<keyword evidence="11" id="KW-0511">Multifunctional enzyme</keyword>
<evidence type="ECO:0000256" key="4">
    <source>
        <dbReference type="ARBA" id="ARBA00022801"/>
    </source>
</evidence>
<evidence type="ECO:0000256" key="10">
    <source>
        <dbReference type="ARBA" id="ARBA00023172"/>
    </source>
</evidence>
<dbReference type="InterPro" id="IPR041577">
    <property type="entry name" value="RT_RNaseH_2"/>
</dbReference>
<evidence type="ECO:0000256" key="12">
    <source>
        <dbReference type="SAM" id="MobiDB-lite"/>
    </source>
</evidence>
<dbReference type="Gene3D" id="3.30.420.10">
    <property type="entry name" value="Ribonuclease H-like superfamily/Ribonuclease H"/>
    <property type="match status" value="1"/>
</dbReference>
<evidence type="ECO:0000259" key="13">
    <source>
        <dbReference type="PROSITE" id="PS50013"/>
    </source>
</evidence>
<dbReference type="InterPro" id="IPR000953">
    <property type="entry name" value="Chromo/chromo_shadow_dom"/>
</dbReference>
<dbReference type="Gene3D" id="1.10.340.70">
    <property type="match status" value="1"/>
</dbReference>
<keyword evidence="9" id="KW-0238">DNA-binding</keyword>
<name>A0A6A2XC07_HIBSY</name>
<dbReference type="Pfam" id="PF00078">
    <property type="entry name" value="RVT_1"/>
    <property type="match status" value="1"/>
</dbReference>
<dbReference type="FunFam" id="1.10.340.70:FF:000001">
    <property type="entry name" value="Retrovirus-related Pol polyprotein from transposon gypsy-like Protein"/>
    <property type="match status" value="1"/>
</dbReference>
<dbReference type="GO" id="GO:0046872">
    <property type="term" value="F:metal ion binding"/>
    <property type="evidence" value="ECO:0007669"/>
    <property type="project" value="UniProtKB-KW"/>
</dbReference>
<dbReference type="GO" id="GO:0003887">
    <property type="term" value="F:DNA-directed DNA polymerase activity"/>
    <property type="evidence" value="ECO:0007669"/>
    <property type="project" value="UniProtKB-KW"/>
</dbReference>
<dbReference type="GO" id="GO:0015074">
    <property type="term" value="P:DNA integration"/>
    <property type="evidence" value="ECO:0007669"/>
    <property type="project" value="UniProtKB-KW"/>
</dbReference>
<dbReference type="PANTHER" id="PTHR37984:SF5">
    <property type="entry name" value="PROTEIN NYNRIN-LIKE"/>
    <property type="match status" value="1"/>
</dbReference>
<evidence type="ECO:0000313" key="16">
    <source>
        <dbReference type="EMBL" id="KAE8654207.1"/>
    </source>
</evidence>
<dbReference type="SUPFAM" id="SSF53098">
    <property type="entry name" value="Ribonuclease H-like"/>
    <property type="match status" value="1"/>
</dbReference>
<dbReference type="EMBL" id="VEPZ02001788">
    <property type="protein sequence ID" value="KAE8654207.1"/>
    <property type="molecule type" value="Genomic_DNA"/>
</dbReference>
<dbReference type="Gene3D" id="3.30.70.270">
    <property type="match status" value="2"/>
</dbReference>
<dbReference type="GO" id="GO:0006508">
    <property type="term" value="P:proteolysis"/>
    <property type="evidence" value="ECO:0007669"/>
    <property type="project" value="UniProtKB-KW"/>
</dbReference>
<feature type="region of interest" description="Disordered" evidence="12">
    <location>
        <begin position="293"/>
        <end position="345"/>
    </location>
</feature>
<evidence type="ECO:0000256" key="9">
    <source>
        <dbReference type="ARBA" id="ARBA00023125"/>
    </source>
</evidence>
<feature type="region of interest" description="Disordered" evidence="12">
    <location>
        <begin position="1"/>
        <end position="39"/>
    </location>
</feature>
<keyword evidence="8" id="KW-0808">Transferase</keyword>
<dbReference type="Pfam" id="PF17919">
    <property type="entry name" value="RT_RNaseH_2"/>
    <property type="match status" value="1"/>
</dbReference>
<dbReference type="Pfam" id="PF03732">
    <property type="entry name" value="Retrotrans_gag"/>
    <property type="match status" value="1"/>
</dbReference>
<dbReference type="InterPro" id="IPR001584">
    <property type="entry name" value="Integrase_cat-core"/>
</dbReference>
<comment type="caution">
    <text evidence="16">The sequence shown here is derived from an EMBL/GenBank/DDBJ whole genome shotgun (WGS) entry which is preliminary data.</text>
</comment>
<dbReference type="InterPro" id="IPR000477">
    <property type="entry name" value="RT_dom"/>
</dbReference>
<evidence type="ECO:0000256" key="8">
    <source>
        <dbReference type="ARBA" id="ARBA00022932"/>
    </source>
</evidence>
<keyword evidence="4" id="KW-0378">Hydrolase</keyword>
<evidence type="ECO:0000256" key="3">
    <source>
        <dbReference type="ARBA" id="ARBA00022750"/>
    </source>
</evidence>
<dbReference type="Gene3D" id="2.40.50.40">
    <property type="match status" value="1"/>
</dbReference>
<evidence type="ECO:0008006" key="18">
    <source>
        <dbReference type="Google" id="ProtNLM"/>
    </source>
</evidence>
<keyword evidence="8" id="KW-0239">DNA-directed DNA polymerase</keyword>
<evidence type="ECO:0000256" key="5">
    <source>
        <dbReference type="ARBA" id="ARBA00022842"/>
    </source>
</evidence>
<sequence>MAGNSNESTVAEERGREAAPTNKNKKRDQSKARESTSVEPMVAEFGEKLERVQHDFKTLEDHVLEQVDTLKGNAEEINNEVEARFIQLEDMIQAVRESIEGMREDLTLCKRAAVSGGANHVSTSWVEYPKPQGFNGARDAKEVENYLWRMEQYFEGIGLNDEAAKVKTTALYLSDTAMLWWRRKHADIERGACRVDTWDEFKKELKKHFYPENVVYEARKKLRELKQQGIMRDYVKEFTTIMLQNPNMSEEDLLFYFIDGLQGWAKQEMHRRDIKTVDEAIAIAESLVDFQPYSHTNTTKNKDKYPAKGGGERRENYQGNRDRDHRMPQTKEGDRDRRPHPISSCTKLGSLSAIVDRQDTESQAEMGSLQVLNALKAKPLTPTSSNGLMYVEAVINEKPTRAMTVNTQAVPLHGVARGVELRLGTWKGQVNFSVIPMDDFKVVLGLDFLRQVTVISMPSFSSVCILEKGSPCMIPTVEAPKEQGRDATQLSAIQLGKGIKKGDITYLAMLKEDDEIEETDDLPLIIREVLEENKDVMPPELPNKLPPRREVDHKIELEPGAKPPALAPYRMAPPELEELRRQLKELVDMGHCACALGGAKVYTKIDLQKGYYQVRIAKGDESKTACITRYGSYEWLVMPFGLTNAPATFCTLMNKLFQPYLDQFMVVYLDDIVVYSNSIGEHVDHLRIVFKILRENELYVKKEKCTFATEEVHFLGYVIDHGKLLMDRNKIKAITEWEPPTKVSEMRSFLGLVNYYRRFIQGYSARASPLTDLLKKGNAWEWYEQCQKAFENLKAAVSQEPVLALPDFTMPFEVHTDASNFAIGGVLMQEGHPIAFESRKLNDTERRYTVQEKEMTAIIHCLRVWRHYLLGAHFTIKTDNVATSYFQTQKKLSPKQARWQDFLAEFDYTLEYKPGKANVVADALSRKAEFTVISLAKGTVLERIKEGLEQDPIARELVKLASDGKTQRFWVEDGLLYTKGRRIYVPKWDNLRRDLVKECHDTKWAGHPGQKRTMALLETAYFWPHMKDSVELYVKTCLVCQQDKVENRQPAGLLEPLPVPQRPWDAITLDFISALPKSEGYGSIMVVVDRFSKYGTFIPCPKDCTAEEAARVFFKNVVKHWGLPRSIISDRDPRFTGRLWTELFKLLGTELNFSTSFHPQTDGQTERVNSLLECYLRHFVSANQRDWAKLLDVAQFSYNLQRSEATGWSPFELATGQQPLTPHTLTMPLDEGKSPGATKMAKSWEENADIARACLEKARKKMKKWADEKRRHREFSVGDLVFVKLFPQQFKALRSVHKGLIRRYEGLFQVLAKMGKVSYRLDLPSTLKIHPVFHVSMLKPYHADKEDPSRGYSHRTPPVVTKSYDKEVETVLTSRTVRKRGVPPRTEYLIKWKGLPESEATWELAEDLWQFKEHLKEIMENSRESLPTVGSNQSPPSIEEPFVVKLIPKWHDILRRGVEIADGPFVVKLSLDLKILHREVEIQVLYVPGGHDSFHREVETVDDPFIVRFSFKLDILRREVEIYSRTNCVVSSPISFAAKLKLTLKASHVLSANPIHAIDRAPFASRALALPTFHI</sequence>
<dbReference type="SUPFAM" id="SSF56672">
    <property type="entry name" value="DNA/RNA polymerases"/>
    <property type="match status" value="1"/>
</dbReference>
<dbReference type="PANTHER" id="PTHR37984">
    <property type="entry name" value="PROTEIN CBG26694"/>
    <property type="match status" value="1"/>
</dbReference>
<keyword evidence="3" id="KW-0064">Aspartyl protease</keyword>
<evidence type="ECO:0000256" key="1">
    <source>
        <dbReference type="ARBA" id="ARBA00022670"/>
    </source>
</evidence>
<dbReference type="InterPro" id="IPR012337">
    <property type="entry name" value="RNaseH-like_sf"/>
</dbReference>
<dbReference type="FunFam" id="3.30.70.270:FF:000026">
    <property type="entry name" value="Transposon Ty3-G Gag-Pol polyprotein"/>
    <property type="match status" value="1"/>
</dbReference>
<keyword evidence="10" id="KW-0233">DNA recombination</keyword>
<evidence type="ECO:0000256" key="7">
    <source>
        <dbReference type="ARBA" id="ARBA00022918"/>
    </source>
</evidence>
<dbReference type="PROSITE" id="PS50878">
    <property type="entry name" value="RT_POL"/>
    <property type="match status" value="1"/>
</dbReference>